<dbReference type="InterPro" id="IPR011044">
    <property type="entry name" value="Quino_amine_DH_bsu"/>
</dbReference>
<comment type="caution">
    <text evidence="1">The sequence shown here is derived from an EMBL/GenBank/DDBJ whole genome shotgun (WGS) entry which is preliminary data.</text>
</comment>
<dbReference type="SUPFAM" id="SSF50969">
    <property type="entry name" value="YVTN repeat-like/Quinoprotein amine dehydrogenase"/>
    <property type="match status" value="1"/>
</dbReference>
<gene>
    <name evidence="1" type="ORF">GMARGA_LOCUS39682</name>
</gene>
<organism evidence="1 2">
    <name type="scientific">Gigaspora margarita</name>
    <dbReference type="NCBI Taxonomy" id="4874"/>
    <lineage>
        <taxon>Eukaryota</taxon>
        <taxon>Fungi</taxon>
        <taxon>Fungi incertae sedis</taxon>
        <taxon>Mucoromycota</taxon>
        <taxon>Glomeromycotina</taxon>
        <taxon>Glomeromycetes</taxon>
        <taxon>Diversisporales</taxon>
        <taxon>Gigasporaceae</taxon>
        <taxon>Gigaspora</taxon>
    </lineage>
</organism>
<protein>
    <submittedName>
        <fullName evidence="1">16227_t:CDS:1</fullName>
    </submittedName>
</protein>
<reference evidence="1 2" key="1">
    <citation type="submission" date="2021-06" db="EMBL/GenBank/DDBJ databases">
        <authorList>
            <person name="Kallberg Y."/>
            <person name="Tangrot J."/>
            <person name="Rosling A."/>
        </authorList>
    </citation>
    <scope>NUCLEOTIDE SEQUENCE [LARGE SCALE GENOMIC DNA]</scope>
    <source>
        <strain evidence="1 2">120-4 pot B 10/14</strain>
    </source>
</reference>
<dbReference type="EMBL" id="CAJVQB010095978">
    <property type="protein sequence ID" value="CAG8849377.1"/>
    <property type="molecule type" value="Genomic_DNA"/>
</dbReference>
<name>A0ABN7X6L6_GIGMA</name>
<dbReference type="Proteomes" id="UP000789901">
    <property type="component" value="Unassembled WGS sequence"/>
</dbReference>
<sequence length="279" mass="32933">MEDTSIQIDGHNAHNGKQEFTTHIVTWNDKDKSAVCWCDSDNQQELELKHKISLENNKKYKNHDKYFIYSKYIKSNHSKNFGDIKNYFIVSDDKFVSMPISEEKDEMKVVIKDDDDSKIEYIKRIKVGIFKFETGKNVSLKLPHSEMIVEILAFLNENKLIMISKEPLYRVYIFTRKDDEFIHQSTIKVETYDEKIFLSNGKLFIYDENLGSITKWDINTLTFEAYFLFDNSFNVDNMKLSDNGVLLFVYGRKREDKRHKNPYPCISIYSADHGNKFTT</sequence>
<evidence type="ECO:0000313" key="2">
    <source>
        <dbReference type="Proteomes" id="UP000789901"/>
    </source>
</evidence>
<keyword evidence="2" id="KW-1185">Reference proteome</keyword>
<accession>A0ABN7X6L6</accession>
<proteinExistence type="predicted"/>
<feature type="non-terminal residue" evidence="1">
    <location>
        <position position="279"/>
    </location>
</feature>
<evidence type="ECO:0000313" key="1">
    <source>
        <dbReference type="EMBL" id="CAG8849377.1"/>
    </source>
</evidence>